<dbReference type="GO" id="GO:0070677">
    <property type="term" value="F:rRNA (cytosine-2'-O-)-methyltransferase activity"/>
    <property type="evidence" value="ECO:0007669"/>
    <property type="project" value="UniProtKB-UniRule"/>
</dbReference>
<evidence type="ECO:0000256" key="4">
    <source>
        <dbReference type="ARBA" id="ARBA00022679"/>
    </source>
</evidence>
<dbReference type="HAMAP" id="MF_01877">
    <property type="entry name" value="16SrRNA_methyltr_I"/>
    <property type="match status" value="1"/>
</dbReference>
<comment type="catalytic activity">
    <reaction evidence="6">
        <text>cytidine(1402) in 16S rRNA + S-adenosyl-L-methionine = 2'-O-methylcytidine(1402) in 16S rRNA + S-adenosyl-L-homocysteine + H(+)</text>
        <dbReference type="Rhea" id="RHEA:42924"/>
        <dbReference type="Rhea" id="RHEA-COMP:10285"/>
        <dbReference type="Rhea" id="RHEA-COMP:10286"/>
        <dbReference type="ChEBI" id="CHEBI:15378"/>
        <dbReference type="ChEBI" id="CHEBI:57856"/>
        <dbReference type="ChEBI" id="CHEBI:59789"/>
        <dbReference type="ChEBI" id="CHEBI:74495"/>
        <dbReference type="ChEBI" id="CHEBI:82748"/>
        <dbReference type="EC" id="2.1.1.198"/>
    </reaction>
</comment>
<dbReference type="InterPro" id="IPR035996">
    <property type="entry name" value="4pyrrol_Methylase_sf"/>
</dbReference>
<dbReference type="FunFam" id="3.30.950.10:FF:000002">
    <property type="entry name" value="Ribosomal RNA small subunit methyltransferase I"/>
    <property type="match status" value="1"/>
</dbReference>
<dbReference type="InterPro" id="IPR008189">
    <property type="entry name" value="rRNA_ssu_MeTfrase_I"/>
</dbReference>
<evidence type="ECO:0000313" key="8">
    <source>
        <dbReference type="EMBL" id="PIR85291.1"/>
    </source>
</evidence>
<evidence type="ECO:0000256" key="3">
    <source>
        <dbReference type="ARBA" id="ARBA00022603"/>
    </source>
</evidence>
<keyword evidence="1 6" id="KW-0963">Cytoplasm</keyword>
<gene>
    <name evidence="6 8" type="primary">rsmI</name>
    <name evidence="8" type="ORF">COU15_01365</name>
</gene>
<evidence type="ECO:0000256" key="1">
    <source>
        <dbReference type="ARBA" id="ARBA00022490"/>
    </source>
</evidence>
<dbReference type="CDD" id="cd11648">
    <property type="entry name" value="RsmI"/>
    <property type="match status" value="1"/>
</dbReference>
<keyword evidence="5 6" id="KW-0949">S-adenosyl-L-methionine</keyword>
<dbReference type="NCBIfam" id="TIGR00096">
    <property type="entry name" value="16S rRNA (cytidine(1402)-2'-O)-methyltransferase"/>
    <property type="match status" value="1"/>
</dbReference>
<organism evidence="8 9">
    <name type="scientific">Candidatus Kaiserbacteria bacterium CG10_big_fil_rev_8_21_14_0_10_45_20</name>
    <dbReference type="NCBI Taxonomy" id="1974607"/>
    <lineage>
        <taxon>Bacteria</taxon>
        <taxon>Candidatus Kaiseribacteriota</taxon>
    </lineage>
</organism>
<dbReference type="EC" id="2.1.1.198" evidence="6"/>
<dbReference type="PANTHER" id="PTHR46111">
    <property type="entry name" value="RIBOSOMAL RNA SMALL SUBUNIT METHYLTRANSFERASE I"/>
    <property type="match status" value="1"/>
</dbReference>
<proteinExistence type="inferred from homology"/>
<dbReference type="InterPro" id="IPR000878">
    <property type="entry name" value="4pyrrol_Mease"/>
</dbReference>
<accession>A0A2H0UFY3</accession>
<evidence type="ECO:0000256" key="2">
    <source>
        <dbReference type="ARBA" id="ARBA00022552"/>
    </source>
</evidence>
<dbReference type="Pfam" id="PF00590">
    <property type="entry name" value="TP_methylase"/>
    <property type="match status" value="1"/>
</dbReference>
<dbReference type="AlphaFoldDB" id="A0A2H0UFY3"/>
<dbReference type="EMBL" id="PFBH01000008">
    <property type="protein sequence ID" value="PIR85291.1"/>
    <property type="molecule type" value="Genomic_DNA"/>
</dbReference>
<dbReference type="InterPro" id="IPR014777">
    <property type="entry name" value="4pyrrole_Mease_sub1"/>
</dbReference>
<keyword evidence="3 6" id="KW-0489">Methyltransferase</keyword>
<dbReference type="PANTHER" id="PTHR46111:SF1">
    <property type="entry name" value="RIBOSOMAL RNA SMALL SUBUNIT METHYLTRANSFERASE I"/>
    <property type="match status" value="1"/>
</dbReference>
<comment type="function">
    <text evidence="6">Catalyzes the 2'-O-methylation of the ribose of cytidine 1402 (C1402) in 16S rRNA.</text>
</comment>
<keyword evidence="4 6" id="KW-0808">Transferase</keyword>
<comment type="similarity">
    <text evidence="6">Belongs to the methyltransferase superfamily. RsmI family.</text>
</comment>
<dbReference type="Proteomes" id="UP000229315">
    <property type="component" value="Unassembled WGS sequence"/>
</dbReference>
<dbReference type="GO" id="GO:0005737">
    <property type="term" value="C:cytoplasm"/>
    <property type="evidence" value="ECO:0007669"/>
    <property type="project" value="UniProtKB-SubCell"/>
</dbReference>
<sequence>MKGILYIMATPIGNMEDITLRALRILGEVDLLLAEDTRVTGKLLARHNISVKMKSYHQRSADSVATEIIALLNEGKALALVTDAGTPGVADPGNELIARVIKEAPQVAIEPIPGASSLTSALSVCGFPTNAFVFMGFLPHKKGRQTQLNHIQEEERTVVLFESPHRIGKLLAELEERAPDRPLAIFREITKMHESHYRGTVKELHAQFTKGDMTQKGEYVVILGPSPKPIRAVAES</sequence>
<evidence type="ECO:0000256" key="6">
    <source>
        <dbReference type="HAMAP-Rule" id="MF_01877"/>
    </source>
</evidence>
<keyword evidence="2 6" id="KW-0698">rRNA processing</keyword>
<dbReference type="Gene3D" id="3.30.950.10">
    <property type="entry name" value="Methyltransferase, Cobalt-precorrin-4 Transmethylase, Domain 2"/>
    <property type="match status" value="1"/>
</dbReference>
<evidence type="ECO:0000313" key="9">
    <source>
        <dbReference type="Proteomes" id="UP000229315"/>
    </source>
</evidence>
<evidence type="ECO:0000259" key="7">
    <source>
        <dbReference type="Pfam" id="PF00590"/>
    </source>
</evidence>
<protein>
    <recommendedName>
        <fullName evidence="6">Ribosomal RNA small subunit methyltransferase I</fullName>
        <ecNumber evidence="6">2.1.1.198</ecNumber>
    </recommendedName>
    <alternativeName>
        <fullName evidence="6">16S rRNA 2'-O-ribose C1402 methyltransferase</fullName>
    </alternativeName>
    <alternativeName>
        <fullName evidence="6">rRNA (cytidine-2'-O-)-methyltransferase RsmI</fullName>
    </alternativeName>
</protein>
<reference evidence="9" key="1">
    <citation type="submission" date="2017-09" db="EMBL/GenBank/DDBJ databases">
        <title>Depth-based differentiation of microbial function through sediment-hosted aquifers and enrichment of novel symbionts in the deep terrestrial subsurface.</title>
        <authorList>
            <person name="Probst A.J."/>
            <person name="Ladd B."/>
            <person name="Jarett J.K."/>
            <person name="Geller-Mcgrath D.E."/>
            <person name="Sieber C.M.K."/>
            <person name="Emerson J.B."/>
            <person name="Anantharaman K."/>
            <person name="Thomas B.C."/>
            <person name="Malmstrom R."/>
            <person name="Stieglmeier M."/>
            <person name="Klingl A."/>
            <person name="Woyke T."/>
            <person name="Ryan C.M."/>
            <person name="Banfield J.F."/>
        </authorList>
    </citation>
    <scope>NUCLEOTIDE SEQUENCE [LARGE SCALE GENOMIC DNA]</scope>
</reference>
<dbReference type="SUPFAM" id="SSF53790">
    <property type="entry name" value="Tetrapyrrole methylase"/>
    <property type="match status" value="1"/>
</dbReference>
<dbReference type="PIRSF" id="PIRSF005917">
    <property type="entry name" value="MTase_YraL"/>
    <property type="match status" value="1"/>
</dbReference>
<comment type="caution">
    <text evidence="8">The sequence shown here is derived from an EMBL/GenBank/DDBJ whole genome shotgun (WGS) entry which is preliminary data.</text>
</comment>
<dbReference type="InterPro" id="IPR014776">
    <property type="entry name" value="4pyrrole_Mease_sub2"/>
</dbReference>
<comment type="subcellular location">
    <subcellularLocation>
        <location evidence="6">Cytoplasm</location>
    </subcellularLocation>
</comment>
<evidence type="ECO:0000256" key="5">
    <source>
        <dbReference type="ARBA" id="ARBA00022691"/>
    </source>
</evidence>
<name>A0A2H0UFY3_9BACT</name>
<dbReference type="Gene3D" id="3.40.1010.10">
    <property type="entry name" value="Cobalt-precorrin-4 Transmethylase, Domain 1"/>
    <property type="match status" value="1"/>
</dbReference>
<feature type="domain" description="Tetrapyrrole methylase" evidence="7">
    <location>
        <begin position="5"/>
        <end position="204"/>
    </location>
</feature>